<comment type="caution">
    <text evidence="2">The sequence shown here is derived from an EMBL/GenBank/DDBJ whole genome shotgun (WGS) entry which is preliminary data.</text>
</comment>
<dbReference type="EMBL" id="JARKIB010000013">
    <property type="protein sequence ID" value="KAJ7773116.1"/>
    <property type="molecule type" value="Genomic_DNA"/>
</dbReference>
<dbReference type="AlphaFoldDB" id="A0AAD7JVZ7"/>
<feature type="domain" description="Luciferase" evidence="1">
    <location>
        <begin position="167"/>
        <end position="238"/>
    </location>
</feature>
<gene>
    <name evidence="2" type="ORF">B0H16DRAFT_1511272</name>
</gene>
<proteinExistence type="predicted"/>
<keyword evidence="3" id="KW-1185">Reference proteome</keyword>
<accession>A0AAD7JVZ7</accession>
<protein>
    <recommendedName>
        <fullName evidence="1">Luciferase domain-containing protein</fullName>
    </recommendedName>
</protein>
<evidence type="ECO:0000313" key="2">
    <source>
        <dbReference type="EMBL" id="KAJ7773116.1"/>
    </source>
</evidence>
<sequence>MSAQLTRCDALLQRHPRAVILATLAALGAPWVVDNYRRFLALGQSGLTPLGPFGWLVAVTLTAFGRETVSTTEYESTEASKERWLETSVERRGSRPETGWHCVPHRQLDRLPSEEIAKRLDAVFEKHTDANPTLVQITVSPHEKLHPGMIIHPDIPSPHKDAEQALREIAHVHPIDHSLHVVLSPADSKTAIDLGWAERHPLSGVTRRILPLPNNYLLVYAPRDEEELEVVERILVASIGYMTGSRSGRLRLLTETLPRNISRFIPKLKQSCVFINYKPVRAARSRHEFA</sequence>
<dbReference type="PANTHER" id="PTHR38695:SF1">
    <property type="entry name" value="AMINO ACID PERMEASE_ SLC12A DOMAIN-CONTAINING PROTEIN"/>
    <property type="match status" value="1"/>
</dbReference>
<dbReference type="PANTHER" id="PTHR38695">
    <property type="entry name" value="AMINO ACID PERMEASE_ SLC12A DOMAIN-CONTAINING PROTEIN"/>
    <property type="match status" value="1"/>
</dbReference>
<reference evidence="2" key="1">
    <citation type="submission" date="2023-03" db="EMBL/GenBank/DDBJ databases">
        <title>Massive genome expansion in bonnet fungi (Mycena s.s.) driven by repeated elements and novel gene families across ecological guilds.</title>
        <authorList>
            <consortium name="Lawrence Berkeley National Laboratory"/>
            <person name="Harder C.B."/>
            <person name="Miyauchi S."/>
            <person name="Viragh M."/>
            <person name="Kuo A."/>
            <person name="Thoen E."/>
            <person name="Andreopoulos B."/>
            <person name="Lu D."/>
            <person name="Skrede I."/>
            <person name="Drula E."/>
            <person name="Henrissat B."/>
            <person name="Morin E."/>
            <person name="Kohler A."/>
            <person name="Barry K."/>
            <person name="LaButti K."/>
            <person name="Morin E."/>
            <person name="Salamov A."/>
            <person name="Lipzen A."/>
            <person name="Mereny Z."/>
            <person name="Hegedus B."/>
            <person name="Baldrian P."/>
            <person name="Stursova M."/>
            <person name="Weitz H."/>
            <person name="Taylor A."/>
            <person name="Grigoriev I.V."/>
            <person name="Nagy L.G."/>
            <person name="Martin F."/>
            <person name="Kauserud H."/>
        </authorList>
    </citation>
    <scope>NUCLEOTIDE SEQUENCE</scope>
    <source>
        <strain evidence="2">CBHHK182m</strain>
    </source>
</reference>
<dbReference type="Pfam" id="PF17648">
    <property type="entry name" value="Luciferase"/>
    <property type="match status" value="1"/>
</dbReference>
<dbReference type="Proteomes" id="UP001215598">
    <property type="component" value="Unassembled WGS sequence"/>
</dbReference>
<dbReference type="InterPro" id="IPR048273">
    <property type="entry name" value="Luciferase"/>
</dbReference>
<evidence type="ECO:0000259" key="1">
    <source>
        <dbReference type="Pfam" id="PF17648"/>
    </source>
</evidence>
<organism evidence="2 3">
    <name type="scientific">Mycena metata</name>
    <dbReference type="NCBI Taxonomy" id="1033252"/>
    <lineage>
        <taxon>Eukaryota</taxon>
        <taxon>Fungi</taxon>
        <taxon>Dikarya</taxon>
        <taxon>Basidiomycota</taxon>
        <taxon>Agaricomycotina</taxon>
        <taxon>Agaricomycetes</taxon>
        <taxon>Agaricomycetidae</taxon>
        <taxon>Agaricales</taxon>
        <taxon>Marasmiineae</taxon>
        <taxon>Mycenaceae</taxon>
        <taxon>Mycena</taxon>
    </lineage>
</organism>
<dbReference type="InterPro" id="IPR040841">
    <property type="entry name" value="Luciferase_dom"/>
</dbReference>
<name>A0AAD7JVZ7_9AGAR</name>
<evidence type="ECO:0000313" key="3">
    <source>
        <dbReference type="Proteomes" id="UP001215598"/>
    </source>
</evidence>